<dbReference type="Gene3D" id="3.80.10.10">
    <property type="entry name" value="Ribonuclease Inhibitor"/>
    <property type="match status" value="1"/>
</dbReference>
<name>A0A2U1NL52_ARTAN</name>
<evidence type="ECO:0000313" key="3">
    <source>
        <dbReference type="Proteomes" id="UP000245207"/>
    </source>
</evidence>
<dbReference type="OrthoDB" id="1848700at2759"/>
<accession>A0A2U1NL52</accession>
<dbReference type="PANTHER" id="PTHR34223">
    <property type="entry name" value="OS11G0201299 PROTEIN"/>
    <property type="match status" value="1"/>
</dbReference>
<dbReference type="Pfam" id="PF00646">
    <property type="entry name" value="F-box"/>
    <property type="match status" value="1"/>
</dbReference>
<dbReference type="SUPFAM" id="SSF52058">
    <property type="entry name" value="L domain-like"/>
    <property type="match status" value="1"/>
</dbReference>
<evidence type="ECO:0000313" key="2">
    <source>
        <dbReference type="EMBL" id="PWA74206.1"/>
    </source>
</evidence>
<dbReference type="Gene3D" id="1.20.1280.50">
    <property type="match status" value="1"/>
</dbReference>
<dbReference type="PANTHER" id="PTHR34223:SF101">
    <property type="entry name" value="F-BOX DOMAIN-CONTAINING PROTEIN"/>
    <property type="match status" value="1"/>
</dbReference>
<dbReference type="STRING" id="35608.A0A2U1NL52"/>
<dbReference type="AlphaFoldDB" id="A0A2U1NL52"/>
<dbReference type="InterPro" id="IPR032675">
    <property type="entry name" value="LRR_dom_sf"/>
</dbReference>
<dbReference type="InterPro" id="IPR036047">
    <property type="entry name" value="F-box-like_dom_sf"/>
</dbReference>
<comment type="caution">
    <text evidence="2">The sequence shown here is derived from an EMBL/GenBank/DDBJ whole genome shotgun (WGS) entry which is preliminary data.</text>
</comment>
<evidence type="ECO:0000259" key="1">
    <source>
        <dbReference type="PROSITE" id="PS50181"/>
    </source>
</evidence>
<feature type="domain" description="F-box" evidence="1">
    <location>
        <begin position="14"/>
        <end position="64"/>
    </location>
</feature>
<proteinExistence type="predicted"/>
<dbReference type="SUPFAM" id="SSF81383">
    <property type="entry name" value="F-box domain"/>
    <property type="match status" value="1"/>
</dbReference>
<reference evidence="2 3" key="1">
    <citation type="journal article" date="2018" name="Mol. Plant">
        <title>The genome of Artemisia annua provides insight into the evolution of Asteraceae family and artemisinin biosynthesis.</title>
        <authorList>
            <person name="Shen Q."/>
            <person name="Zhang L."/>
            <person name="Liao Z."/>
            <person name="Wang S."/>
            <person name="Yan T."/>
            <person name="Shi P."/>
            <person name="Liu M."/>
            <person name="Fu X."/>
            <person name="Pan Q."/>
            <person name="Wang Y."/>
            <person name="Lv Z."/>
            <person name="Lu X."/>
            <person name="Zhang F."/>
            <person name="Jiang W."/>
            <person name="Ma Y."/>
            <person name="Chen M."/>
            <person name="Hao X."/>
            <person name="Li L."/>
            <person name="Tang Y."/>
            <person name="Lv G."/>
            <person name="Zhou Y."/>
            <person name="Sun X."/>
            <person name="Brodelius P.E."/>
            <person name="Rose J.K.C."/>
            <person name="Tang K."/>
        </authorList>
    </citation>
    <scope>NUCLEOTIDE SEQUENCE [LARGE SCALE GENOMIC DNA]</scope>
    <source>
        <strain evidence="3">cv. Huhao1</strain>
        <tissue evidence="2">Leaf</tissue>
    </source>
</reference>
<dbReference type="SMART" id="SM00256">
    <property type="entry name" value="FBOX"/>
    <property type="match status" value="1"/>
</dbReference>
<protein>
    <submittedName>
        <fullName evidence="2">F-box domain, Leucine-rich repeat domain, L domain-like protein</fullName>
    </submittedName>
</protein>
<dbReference type="PROSITE" id="PS50181">
    <property type="entry name" value="FBOX"/>
    <property type="match status" value="1"/>
</dbReference>
<gene>
    <name evidence="2" type="ORF">CTI12_AA254640</name>
</gene>
<dbReference type="InterPro" id="IPR053197">
    <property type="entry name" value="F-box_SCFL_complex_component"/>
</dbReference>
<dbReference type="Proteomes" id="UP000245207">
    <property type="component" value="Unassembled WGS sequence"/>
</dbReference>
<sequence>MDNEQVEKRMNAGIDRLSNLPDDLIHKILSFVGIKHAIELSFLSSRWRYIWTSMPHLNFLIEDFSASAELSRFVTHLLSRRNNLIEVFSVKLCFGGDFSQEFVRQILNYAFSHNIQQLDITWLYENTIEFPLSLICSQSLTHLSMRREYVYQTVRRYGFTSTSTLELPALTTLYLHDFTLCCDENIDKDIGLFSKCANLKILTLKGCKVIGSDHLNICHPLLSNLTLEDVQGSLNVVNVISPQLKSLTINDWFEKYQFLISAPNLVSLLYKGYHSLDLYTDGFHLLEKVDLCVTGGIASAHKIVCLFQHLQSVKYLTLNLEILELLSSSAELMLNQPSPFTNLKSLHIYPIKEVWELQNKVKISTEVKNYLLDNSPSATFTEVSREEVRVRKDTKLAQNQMASLRVKLEHEKTEMDTKIAQVENLLKIGRRMTHVNRCWEGLSDWIEQGKAKTDDIISELRNIKGVLTKLPASKRAEMQPCFSSLCSEADTVVNKIMDHAKILCDMKRNRFTAYFHELSAISEPSV</sequence>
<dbReference type="EMBL" id="PKPP01002601">
    <property type="protein sequence ID" value="PWA74206.1"/>
    <property type="molecule type" value="Genomic_DNA"/>
</dbReference>
<dbReference type="InterPro" id="IPR001810">
    <property type="entry name" value="F-box_dom"/>
</dbReference>
<organism evidence="2 3">
    <name type="scientific">Artemisia annua</name>
    <name type="common">Sweet wormwood</name>
    <dbReference type="NCBI Taxonomy" id="35608"/>
    <lineage>
        <taxon>Eukaryota</taxon>
        <taxon>Viridiplantae</taxon>
        <taxon>Streptophyta</taxon>
        <taxon>Embryophyta</taxon>
        <taxon>Tracheophyta</taxon>
        <taxon>Spermatophyta</taxon>
        <taxon>Magnoliopsida</taxon>
        <taxon>eudicotyledons</taxon>
        <taxon>Gunneridae</taxon>
        <taxon>Pentapetalae</taxon>
        <taxon>asterids</taxon>
        <taxon>campanulids</taxon>
        <taxon>Asterales</taxon>
        <taxon>Asteraceae</taxon>
        <taxon>Asteroideae</taxon>
        <taxon>Anthemideae</taxon>
        <taxon>Artemisiinae</taxon>
        <taxon>Artemisia</taxon>
    </lineage>
</organism>
<keyword evidence="3" id="KW-1185">Reference proteome</keyword>